<dbReference type="KEGG" id="sufl:FIL70_24810"/>
<dbReference type="PANTHER" id="PTHR38013">
    <property type="entry name" value="GLYCOPROTEIN/POLYSACCHARIDE METABOLISM"/>
    <property type="match status" value="1"/>
</dbReference>
<gene>
    <name evidence="1" type="ORF">FIL70_24810</name>
</gene>
<evidence type="ECO:0000313" key="1">
    <source>
        <dbReference type="EMBL" id="QDC40340.1"/>
    </source>
</evidence>
<name>A0A5B8CP78_SPHSA</name>
<dbReference type="Proteomes" id="UP000311469">
    <property type="component" value="Plasmid pSF1"/>
</dbReference>
<dbReference type="PANTHER" id="PTHR38013:SF1">
    <property type="entry name" value="GLYCOPROTEIN_POLYSACCHARIDE METABOLISM"/>
    <property type="match status" value="1"/>
</dbReference>
<sequence length="179" mass="19867">MVPKFVPVLPRTGSDIRPAARANPAQSSARHRTFMVRNHPMRSRFLQDSRLKSPIMLTPWDPPDPLSSAPIAQQSENAMFNKPFIAVLAATMLTLGGCATDARYVDRQAPVAELRDKVVTGNASYRQRIALPARATFNVRLLDVSRADARSAIIAEETREIAGQQVPLPFSIRVKEHRT</sequence>
<geneLocation type="plasmid" evidence="2">
    <name>psf1</name>
</geneLocation>
<proteinExistence type="predicted"/>
<organism evidence="1 2">
    <name type="scientific">Sphingobium fuliginis ATCC 27551</name>
    <dbReference type="NCBI Taxonomy" id="1208342"/>
    <lineage>
        <taxon>Bacteria</taxon>
        <taxon>Pseudomonadati</taxon>
        <taxon>Pseudomonadota</taxon>
        <taxon>Alphaproteobacteria</taxon>
        <taxon>Sphingomonadales</taxon>
        <taxon>Sphingomonadaceae</taxon>
        <taxon>Sphingobium</taxon>
    </lineage>
</organism>
<keyword evidence="1" id="KW-0614">Plasmid</keyword>
<accession>A0A5B8CP78</accession>
<reference evidence="1 2" key="1">
    <citation type="submission" date="2019-06" db="EMBL/GenBank/DDBJ databases">
        <title>Genome organization and adaptive potential of archetypical organophosphate degarding Sphingobium fuliginis ATCC 27551.</title>
        <authorList>
            <person name="Sarwar A."/>
            <person name="Parthasarathy S."/>
            <person name="Singh C."/>
            <person name="Siddavattam D."/>
        </authorList>
    </citation>
    <scope>NUCLEOTIDE SEQUENCE [LARGE SCALE GENOMIC DNA]</scope>
    <source>
        <strain evidence="1 2">ATCC 27551</strain>
        <plasmid evidence="2">psf1</plasmid>
    </source>
</reference>
<evidence type="ECO:0000313" key="2">
    <source>
        <dbReference type="Proteomes" id="UP000311469"/>
    </source>
</evidence>
<dbReference type="InterPro" id="IPR039366">
    <property type="entry name" value="Pilotin"/>
</dbReference>
<dbReference type="EMBL" id="CP041018">
    <property type="protein sequence ID" value="QDC40340.1"/>
    <property type="molecule type" value="Genomic_DNA"/>
</dbReference>
<dbReference type="Pfam" id="PF09619">
    <property type="entry name" value="YscW"/>
    <property type="match status" value="1"/>
</dbReference>
<dbReference type="AlphaFoldDB" id="A0A5B8CP78"/>
<dbReference type="InterPro" id="IPR053196">
    <property type="entry name" value="Lipoprotein_YbaY-like"/>
</dbReference>
<protein>
    <submittedName>
        <fullName evidence="1">Uncharacterized protein</fullName>
    </submittedName>
</protein>